<gene>
    <name evidence="3" type="primary">calU19</name>
</gene>
<evidence type="ECO:0000259" key="2">
    <source>
        <dbReference type="Pfam" id="PF08327"/>
    </source>
</evidence>
<dbReference type="EMBL" id="AF497482">
    <property type="protein sequence ID" value="AAM70361.1"/>
    <property type="molecule type" value="Genomic_DNA"/>
</dbReference>
<proteinExistence type="inferred from homology"/>
<feature type="domain" description="Activator of Hsp90 ATPase homologue 1/2-like C-terminal" evidence="2">
    <location>
        <begin position="74"/>
        <end position="189"/>
    </location>
</feature>
<dbReference type="Pfam" id="PF08327">
    <property type="entry name" value="AHSA1"/>
    <property type="match status" value="1"/>
</dbReference>
<accession>Q8KNC7</accession>
<dbReference type="InterPro" id="IPR013538">
    <property type="entry name" value="ASHA1/2-like_C"/>
</dbReference>
<dbReference type="CDD" id="cd08899">
    <property type="entry name" value="SRPBCC_CalC_Aha1-like_6"/>
    <property type="match status" value="1"/>
</dbReference>
<evidence type="ECO:0000256" key="1">
    <source>
        <dbReference type="ARBA" id="ARBA00006817"/>
    </source>
</evidence>
<sequence length="232" mass="25151">MHDAPALWGTNRTLGKSWLLKSSACGPDRLPWHHAPVGRSSGMNKTSDVVRDTERELRDHPSGLNALVVRRSYDASPEELWDAITDPERLVRWFLPISGDLRVGGRFQLEGNASGEILRCERPSTIGLTWESGDGSSEVELRLTPSGDATVLELEHAPVPAEIIPNAAPGAWGIGAGWEMGLVALDDYLAGTLPEGRAVDWIAKAGPEEMAAASESAQRISEAWTTVIAQRR</sequence>
<reference evidence="3" key="1">
    <citation type="journal article" date="2002" name="Science">
        <title>The calicheamicin gene cluster and its iterative type I enediyne PKS.</title>
        <authorList>
            <person name="Ahlert J."/>
            <person name="Shepard E."/>
            <person name="Lomovskaya N."/>
            <person name="Zazopoulos E."/>
            <person name="Staffa A."/>
            <person name="Bachmann B.O."/>
            <person name="Huang K."/>
            <person name="Fonstein L."/>
            <person name="Czisny A."/>
            <person name="Whitwam R.E."/>
            <person name="Farnet C.M."/>
            <person name="Thorson J.S."/>
        </authorList>
    </citation>
    <scope>NUCLEOTIDE SEQUENCE</scope>
    <source>
        <strain evidence="3">NRRL 15839</strain>
    </source>
</reference>
<dbReference type="SMR" id="Q8KNC7"/>
<evidence type="ECO:0000313" key="3">
    <source>
        <dbReference type="EMBL" id="AAM70361.1"/>
    </source>
</evidence>
<comment type="similarity">
    <text evidence="1">Belongs to the AHA1 family.</text>
</comment>
<name>Q8KNC7_MICEC</name>
<dbReference type="Gene3D" id="3.30.530.20">
    <property type="match status" value="1"/>
</dbReference>
<dbReference type="InterPro" id="IPR023393">
    <property type="entry name" value="START-like_dom_sf"/>
</dbReference>
<protein>
    <submittedName>
        <fullName evidence="3">CalU19</fullName>
    </submittedName>
</protein>
<dbReference type="AlphaFoldDB" id="Q8KNC7"/>
<dbReference type="SUPFAM" id="SSF55961">
    <property type="entry name" value="Bet v1-like"/>
    <property type="match status" value="1"/>
</dbReference>
<organism evidence="3">
    <name type="scientific">Micromonospora echinospora</name>
    <name type="common">Micromonospora purpurea</name>
    <dbReference type="NCBI Taxonomy" id="1877"/>
    <lineage>
        <taxon>Bacteria</taxon>
        <taxon>Bacillati</taxon>
        <taxon>Actinomycetota</taxon>
        <taxon>Actinomycetes</taxon>
        <taxon>Micromonosporales</taxon>
        <taxon>Micromonosporaceae</taxon>
        <taxon>Micromonospora</taxon>
    </lineage>
</organism>